<dbReference type="PANTHER" id="PTHR10134">
    <property type="entry name" value="CYTOCHROME B-C1 COMPLEX SUBUNIT RIESKE, MITOCHONDRIAL"/>
    <property type="match status" value="1"/>
</dbReference>
<comment type="caution">
    <text evidence="9">The sequence shown here is derived from an EMBL/GenBank/DDBJ whole genome shotgun (WGS) entry which is preliminary data.</text>
</comment>
<evidence type="ECO:0000256" key="7">
    <source>
        <dbReference type="SAM" id="Phobius"/>
    </source>
</evidence>
<evidence type="ECO:0000256" key="4">
    <source>
        <dbReference type="ARBA" id="ARBA00023014"/>
    </source>
</evidence>
<evidence type="ECO:0000313" key="9">
    <source>
        <dbReference type="EMBL" id="MFB2835735.1"/>
    </source>
</evidence>
<keyword evidence="7" id="KW-0812">Transmembrane</keyword>
<gene>
    <name evidence="9" type="ORF">ACE1CA_14480</name>
</gene>
<dbReference type="PROSITE" id="PS51296">
    <property type="entry name" value="RIESKE"/>
    <property type="match status" value="1"/>
</dbReference>
<evidence type="ECO:0000256" key="1">
    <source>
        <dbReference type="ARBA" id="ARBA00022714"/>
    </source>
</evidence>
<feature type="transmembrane region" description="Helical" evidence="7">
    <location>
        <begin position="6"/>
        <end position="28"/>
    </location>
</feature>
<organism evidence="9 10">
    <name type="scientific">Floridaenema evergladense BLCC-F167</name>
    <dbReference type="NCBI Taxonomy" id="3153639"/>
    <lineage>
        <taxon>Bacteria</taxon>
        <taxon>Bacillati</taxon>
        <taxon>Cyanobacteriota</taxon>
        <taxon>Cyanophyceae</taxon>
        <taxon>Oscillatoriophycideae</taxon>
        <taxon>Aerosakkonematales</taxon>
        <taxon>Aerosakkonemataceae</taxon>
        <taxon>Floridanema</taxon>
        <taxon>Floridanema evergladense</taxon>
    </lineage>
</organism>
<dbReference type="Pfam" id="PF00355">
    <property type="entry name" value="Rieske"/>
    <property type="match status" value="1"/>
</dbReference>
<sequence length="140" mass="15082">MDRRTFFNWVGVGLLASSLPVSIAALLVNTESLAKAASGNFRPVGKVNQLNQQGQLLAVLGAYKVLVIPDPNKPLSLLAVNPVCTYRSCGVEWKIQQRAFVCPCHGCRFAADGKVLQGPASVALQTFKAKIEGDQIWVSQ</sequence>
<evidence type="ECO:0000259" key="8">
    <source>
        <dbReference type="PROSITE" id="PS51296"/>
    </source>
</evidence>
<dbReference type="PRINTS" id="PR00162">
    <property type="entry name" value="RIESKE"/>
</dbReference>
<accession>A0ABV4WKZ2</accession>
<keyword evidence="7" id="KW-1133">Transmembrane helix</keyword>
<evidence type="ECO:0000256" key="3">
    <source>
        <dbReference type="ARBA" id="ARBA00023004"/>
    </source>
</evidence>
<dbReference type="SUPFAM" id="SSF50022">
    <property type="entry name" value="ISP domain"/>
    <property type="match status" value="1"/>
</dbReference>
<keyword evidence="5" id="KW-1015">Disulfide bond</keyword>
<evidence type="ECO:0000256" key="5">
    <source>
        <dbReference type="ARBA" id="ARBA00023157"/>
    </source>
</evidence>
<dbReference type="InterPro" id="IPR005805">
    <property type="entry name" value="Rieske_Fe-S_prot_C"/>
</dbReference>
<keyword evidence="10" id="KW-1185">Reference proteome</keyword>
<evidence type="ECO:0000313" key="10">
    <source>
        <dbReference type="Proteomes" id="UP001576780"/>
    </source>
</evidence>
<keyword evidence="1" id="KW-0001">2Fe-2S</keyword>
<protein>
    <submittedName>
        <fullName evidence="9">Ubiquinol-cytochrome c reductase iron-sulfur subunit</fullName>
    </submittedName>
</protein>
<keyword evidence="2" id="KW-0479">Metal-binding</keyword>
<keyword evidence="7" id="KW-0472">Membrane</keyword>
<evidence type="ECO:0000256" key="6">
    <source>
        <dbReference type="ARBA" id="ARBA00034078"/>
    </source>
</evidence>
<dbReference type="Proteomes" id="UP001576780">
    <property type="component" value="Unassembled WGS sequence"/>
</dbReference>
<keyword evidence="4" id="KW-0411">Iron-sulfur</keyword>
<keyword evidence="3" id="KW-0408">Iron</keyword>
<reference evidence="9 10" key="1">
    <citation type="submission" date="2024-09" db="EMBL/GenBank/DDBJ databases">
        <title>Floridaenema gen nov. (Aerosakkonemataceae, Aerosakkonematales ord. nov., Cyanobacteria) from benthic tropical and subtropical fresh waters, with the description of four new species.</title>
        <authorList>
            <person name="Moretto J.A."/>
            <person name="Berthold D.E."/>
            <person name="Lefler F.W."/>
            <person name="Huang I.-S."/>
            <person name="Laughinghouse H. IV."/>
        </authorList>
    </citation>
    <scope>NUCLEOTIDE SEQUENCE [LARGE SCALE GENOMIC DNA]</scope>
    <source>
        <strain evidence="9 10">BLCC-F167</strain>
    </source>
</reference>
<proteinExistence type="predicted"/>
<dbReference type="InterPro" id="IPR017941">
    <property type="entry name" value="Rieske_2Fe-2S"/>
</dbReference>
<dbReference type="Gene3D" id="2.102.10.10">
    <property type="entry name" value="Rieske [2Fe-2S] iron-sulphur domain"/>
    <property type="match status" value="1"/>
</dbReference>
<dbReference type="EMBL" id="JBHFNT010000119">
    <property type="protein sequence ID" value="MFB2835735.1"/>
    <property type="molecule type" value="Genomic_DNA"/>
</dbReference>
<comment type="cofactor">
    <cofactor evidence="6">
        <name>[2Fe-2S] cluster</name>
        <dbReference type="ChEBI" id="CHEBI:190135"/>
    </cofactor>
</comment>
<name>A0ABV4WKZ2_9CYAN</name>
<dbReference type="InterPro" id="IPR036922">
    <property type="entry name" value="Rieske_2Fe-2S_sf"/>
</dbReference>
<dbReference type="RefSeq" id="WP_413278139.1">
    <property type="nucleotide sequence ID" value="NZ_JBHFNT010000119.1"/>
</dbReference>
<evidence type="ECO:0000256" key="2">
    <source>
        <dbReference type="ARBA" id="ARBA00022723"/>
    </source>
</evidence>
<dbReference type="InterPro" id="IPR014349">
    <property type="entry name" value="Rieske_Fe-S_prot"/>
</dbReference>
<feature type="domain" description="Rieske" evidence="8">
    <location>
        <begin position="41"/>
        <end position="138"/>
    </location>
</feature>